<feature type="region of interest" description="Disordered" evidence="1">
    <location>
        <begin position="216"/>
        <end position="235"/>
    </location>
</feature>
<feature type="domain" description="Thioredoxin" evidence="2">
    <location>
        <begin position="1"/>
        <end position="174"/>
    </location>
</feature>
<dbReference type="InterPro" id="IPR036249">
    <property type="entry name" value="Thioredoxin-like_sf"/>
</dbReference>
<protein>
    <submittedName>
        <fullName evidence="3">DsbA family protein</fullName>
    </submittedName>
</protein>
<comment type="caution">
    <text evidence="3">The sequence shown here is derived from an EMBL/GenBank/DDBJ whole genome shotgun (WGS) entry which is preliminary data.</text>
</comment>
<evidence type="ECO:0000313" key="4">
    <source>
        <dbReference type="Proteomes" id="UP001500466"/>
    </source>
</evidence>
<dbReference type="PANTHER" id="PTHR13887">
    <property type="entry name" value="GLUTATHIONE S-TRANSFERASE KAPPA"/>
    <property type="match status" value="1"/>
</dbReference>
<accession>A0ABP9HKP4</accession>
<dbReference type="CDD" id="cd03024">
    <property type="entry name" value="DsbA_FrnE"/>
    <property type="match status" value="1"/>
</dbReference>
<sequence length="241" mass="25626">MLVEVYSDIACPWCYVGKRRFEKALAEFAGADAIEVVYRPYQLDPTTPEQAAPLSAHLAAKFGADALPAMHARLNEVGMGEGISFDFDKALSANTFTGHRLLWHALDAYGRDTQAALKDRLLKAYFSEGANVGDHAQLVDAAVDAGMDRDRTAAFLASDAGVEETRREIDEARQIGVTAVPTFVFAGKWAVQGAQETETFARVLAQVTEQVAAEAPAADEAAKPGEAGEAGDDCADGACAV</sequence>
<dbReference type="SUPFAM" id="SSF52833">
    <property type="entry name" value="Thioredoxin-like"/>
    <property type="match status" value="1"/>
</dbReference>
<evidence type="ECO:0000259" key="2">
    <source>
        <dbReference type="PROSITE" id="PS51352"/>
    </source>
</evidence>
<dbReference type="Gene3D" id="3.40.30.10">
    <property type="entry name" value="Glutaredoxin"/>
    <property type="match status" value="1"/>
</dbReference>
<dbReference type="RefSeq" id="WP_345677360.1">
    <property type="nucleotide sequence ID" value="NZ_BAABHS010000015.1"/>
</dbReference>
<dbReference type="InterPro" id="IPR013766">
    <property type="entry name" value="Thioredoxin_domain"/>
</dbReference>
<feature type="compositionally biased region" description="Low complexity" evidence="1">
    <location>
        <begin position="216"/>
        <end position="227"/>
    </location>
</feature>
<keyword evidence="4" id="KW-1185">Reference proteome</keyword>
<dbReference type="InterPro" id="IPR001853">
    <property type="entry name" value="DSBA-like_thioredoxin_dom"/>
</dbReference>
<reference evidence="4" key="1">
    <citation type="journal article" date="2019" name="Int. J. Syst. Evol. Microbiol.">
        <title>The Global Catalogue of Microorganisms (GCM) 10K type strain sequencing project: providing services to taxonomists for standard genome sequencing and annotation.</title>
        <authorList>
            <consortium name="The Broad Institute Genomics Platform"/>
            <consortium name="The Broad Institute Genome Sequencing Center for Infectious Disease"/>
            <person name="Wu L."/>
            <person name="Ma J."/>
        </authorList>
    </citation>
    <scope>NUCLEOTIDE SEQUENCE [LARGE SCALE GENOMIC DNA]</scope>
    <source>
        <strain evidence="4">JCM 17986</strain>
    </source>
</reference>
<proteinExistence type="predicted"/>
<gene>
    <name evidence="3" type="ORF">GCM10023205_44440</name>
</gene>
<dbReference type="EMBL" id="BAABHS010000015">
    <property type="protein sequence ID" value="GAA4973164.1"/>
    <property type="molecule type" value="Genomic_DNA"/>
</dbReference>
<organism evidence="3 4">
    <name type="scientific">Yinghuangia aomiensis</name>
    <dbReference type="NCBI Taxonomy" id="676205"/>
    <lineage>
        <taxon>Bacteria</taxon>
        <taxon>Bacillati</taxon>
        <taxon>Actinomycetota</taxon>
        <taxon>Actinomycetes</taxon>
        <taxon>Kitasatosporales</taxon>
        <taxon>Streptomycetaceae</taxon>
        <taxon>Yinghuangia</taxon>
    </lineage>
</organism>
<name>A0ABP9HKP4_9ACTN</name>
<dbReference type="Proteomes" id="UP001500466">
    <property type="component" value="Unassembled WGS sequence"/>
</dbReference>
<dbReference type="PANTHER" id="PTHR13887:SF41">
    <property type="entry name" value="THIOREDOXIN SUPERFAMILY PROTEIN"/>
    <property type="match status" value="1"/>
</dbReference>
<evidence type="ECO:0000256" key="1">
    <source>
        <dbReference type="SAM" id="MobiDB-lite"/>
    </source>
</evidence>
<evidence type="ECO:0000313" key="3">
    <source>
        <dbReference type="EMBL" id="GAA4973164.1"/>
    </source>
</evidence>
<dbReference type="PROSITE" id="PS51352">
    <property type="entry name" value="THIOREDOXIN_2"/>
    <property type="match status" value="1"/>
</dbReference>
<dbReference type="Pfam" id="PF01323">
    <property type="entry name" value="DSBA"/>
    <property type="match status" value="1"/>
</dbReference>